<evidence type="ECO:0000256" key="6">
    <source>
        <dbReference type="ARBA" id="ARBA00022723"/>
    </source>
</evidence>
<dbReference type="Pfam" id="PF00856">
    <property type="entry name" value="SET"/>
    <property type="match status" value="1"/>
</dbReference>
<dbReference type="SMART" id="SM00317">
    <property type="entry name" value="SET"/>
    <property type="match status" value="1"/>
</dbReference>
<dbReference type="PANTHER" id="PTHR46223">
    <property type="entry name" value="HISTONE-LYSINE N-METHYLTRANSFERASE SUV39H"/>
    <property type="match status" value="1"/>
</dbReference>
<dbReference type="Proteomes" id="UP001383192">
    <property type="component" value="Unassembled WGS sequence"/>
</dbReference>
<evidence type="ECO:0000256" key="2">
    <source>
        <dbReference type="ARBA" id="ARBA00022454"/>
    </source>
</evidence>
<dbReference type="Pfam" id="PF05033">
    <property type="entry name" value="Pre-SET"/>
    <property type="match status" value="1"/>
</dbReference>
<feature type="domain" description="SET" evidence="9">
    <location>
        <begin position="523"/>
        <end position="670"/>
    </location>
</feature>
<dbReference type="GO" id="GO:0005634">
    <property type="term" value="C:nucleus"/>
    <property type="evidence" value="ECO:0007669"/>
    <property type="project" value="InterPro"/>
</dbReference>
<dbReference type="PANTHER" id="PTHR46223:SF3">
    <property type="entry name" value="HISTONE-LYSINE N-METHYLTRANSFERASE SET-23"/>
    <property type="match status" value="1"/>
</dbReference>
<feature type="compositionally biased region" description="Polar residues" evidence="8">
    <location>
        <begin position="290"/>
        <end position="299"/>
    </location>
</feature>
<keyword evidence="7" id="KW-0862">Zinc</keyword>
<dbReference type="GO" id="GO:0008270">
    <property type="term" value="F:zinc ion binding"/>
    <property type="evidence" value="ECO:0007669"/>
    <property type="project" value="InterPro"/>
</dbReference>
<dbReference type="InterPro" id="IPR007728">
    <property type="entry name" value="Pre-SET_dom"/>
</dbReference>
<evidence type="ECO:0000259" key="9">
    <source>
        <dbReference type="PROSITE" id="PS50280"/>
    </source>
</evidence>
<dbReference type="InterPro" id="IPR046341">
    <property type="entry name" value="SET_dom_sf"/>
</dbReference>
<dbReference type="EMBL" id="JAYKXP010000226">
    <property type="protein sequence ID" value="KAK7018663.1"/>
    <property type="molecule type" value="Genomic_DNA"/>
</dbReference>
<keyword evidence="4" id="KW-0808">Transferase</keyword>
<evidence type="ECO:0000313" key="11">
    <source>
        <dbReference type="EMBL" id="KAK7018663.1"/>
    </source>
</evidence>
<accession>A0AAW0AYM8</accession>
<keyword evidence="5" id="KW-0949">S-adenosyl-L-methionine</keyword>
<sequence>MSAHVVDGDAQIEKELRDASLWEASASEEEDWGDMDMDQEWPVHIGGEEVRNGETRYEVLLSDRERGTGRWAYIPQIVWETWKRKDGTKETWDTAHISGSDDILKRWKDQSRQRRRRLVKQSHDIELWSDLDILSTDTHHSAQAYEEKLAAALKTKSYELILAEKMAQLKLKHGIEDQDEVSEGEHPRQAGPSSSSTRRHSPHERPGPSKRQRTANSRARSPSEDQLNLMSPTSMHPPSSVASSSVSSRTRSSSTFSTTKGLQRLSTTPASSIRSSTASASFAAPRNAIRKQSSVTTIPDSDEEEDDSRSLTLRSTPARRGRPPVSPQISAKGKGKEKAKVNLCALDCPTDNYQKQAGNWLPEVASSGFRQIRPSSTSSSRLSMKRGQLQRLWNTQAKNVGAKGIVLVNEIDDEEIPPLDPNFRYLENDYIHDIGDKHIPNDQGFFRFCDHKICKRAMTCDCQGGHPLMNGDDPTFPYSEDGEGYFMYAELVNDAPVLVVECNKYCKCGPDCPNRVAQRPRDVPVEIFKTAECGWGVRCPQDVEKGKVLGLYTGKIILRSTAENMEGAEKAYCFDLDGTEDRSEETEMEEERYTVDSRLCGNWTRFLKQVAIYLGYLKSTLIISNSHSCSPNLKVYSAIWQTIPESNLPSLVFYAAEDIPAGTEFTFDYDPAAAKEWQSKEKRKKLKLPMPKGTRECRCRSKDCRGWMV</sequence>
<protein>
    <recommendedName>
        <fullName evidence="13">SET domain-containing protein</fullName>
    </recommendedName>
</protein>
<dbReference type="InterPro" id="IPR001214">
    <property type="entry name" value="SET_dom"/>
</dbReference>
<evidence type="ECO:0000313" key="12">
    <source>
        <dbReference type="Proteomes" id="UP001383192"/>
    </source>
</evidence>
<dbReference type="GO" id="GO:0032259">
    <property type="term" value="P:methylation"/>
    <property type="evidence" value="ECO:0007669"/>
    <property type="project" value="UniProtKB-KW"/>
</dbReference>
<dbReference type="AlphaFoldDB" id="A0AAW0AYM8"/>
<dbReference type="SUPFAM" id="SSF82199">
    <property type="entry name" value="SET domain"/>
    <property type="match status" value="1"/>
</dbReference>
<evidence type="ECO:0000256" key="7">
    <source>
        <dbReference type="ARBA" id="ARBA00022833"/>
    </source>
</evidence>
<dbReference type="GO" id="GO:0005694">
    <property type="term" value="C:chromosome"/>
    <property type="evidence" value="ECO:0007669"/>
    <property type="project" value="UniProtKB-SubCell"/>
</dbReference>
<evidence type="ECO:0000256" key="3">
    <source>
        <dbReference type="ARBA" id="ARBA00022603"/>
    </source>
</evidence>
<proteinExistence type="predicted"/>
<evidence type="ECO:0000256" key="5">
    <source>
        <dbReference type="ARBA" id="ARBA00022691"/>
    </source>
</evidence>
<keyword evidence="3" id="KW-0489">Methyltransferase</keyword>
<name>A0AAW0AYM8_9AGAR</name>
<reference evidence="11 12" key="1">
    <citation type="submission" date="2024-01" db="EMBL/GenBank/DDBJ databases">
        <title>A draft genome for a cacao thread blight-causing isolate of Paramarasmius palmivorus.</title>
        <authorList>
            <person name="Baruah I.K."/>
            <person name="Bukari Y."/>
            <person name="Amoako-Attah I."/>
            <person name="Meinhardt L.W."/>
            <person name="Bailey B.A."/>
            <person name="Cohen S.P."/>
        </authorList>
    </citation>
    <scope>NUCLEOTIDE SEQUENCE [LARGE SCALE GENOMIC DNA]</scope>
    <source>
        <strain evidence="11 12">GH-12</strain>
    </source>
</reference>
<evidence type="ECO:0008006" key="13">
    <source>
        <dbReference type="Google" id="ProtNLM"/>
    </source>
</evidence>
<organism evidence="11 12">
    <name type="scientific">Paramarasmius palmivorus</name>
    <dbReference type="NCBI Taxonomy" id="297713"/>
    <lineage>
        <taxon>Eukaryota</taxon>
        <taxon>Fungi</taxon>
        <taxon>Dikarya</taxon>
        <taxon>Basidiomycota</taxon>
        <taxon>Agaricomycotina</taxon>
        <taxon>Agaricomycetes</taxon>
        <taxon>Agaricomycetidae</taxon>
        <taxon>Agaricales</taxon>
        <taxon>Marasmiineae</taxon>
        <taxon>Marasmiaceae</taxon>
        <taxon>Paramarasmius</taxon>
    </lineage>
</organism>
<comment type="caution">
    <text evidence="11">The sequence shown here is derived from an EMBL/GenBank/DDBJ whole genome shotgun (WGS) entry which is preliminary data.</text>
</comment>
<evidence type="ECO:0000259" key="10">
    <source>
        <dbReference type="PROSITE" id="PS50867"/>
    </source>
</evidence>
<dbReference type="InterPro" id="IPR050973">
    <property type="entry name" value="H3K9_Histone-Lys_N-MTase"/>
</dbReference>
<keyword evidence="12" id="KW-1185">Reference proteome</keyword>
<feature type="compositionally biased region" description="Low complexity" evidence="8">
    <location>
        <begin position="266"/>
        <end position="284"/>
    </location>
</feature>
<keyword evidence="6" id="KW-0479">Metal-binding</keyword>
<gene>
    <name evidence="11" type="ORF">VNI00_018349</name>
</gene>
<keyword evidence="2" id="KW-0158">Chromosome</keyword>
<feature type="compositionally biased region" description="Low complexity" evidence="8">
    <location>
        <begin position="239"/>
        <end position="259"/>
    </location>
</feature>
<dbReference type="GO" id="GO:0042054">
    <property type="term" value="F:histone methyltransferase activity"/>
    <property type="evidence" value="ECO:0007669"/>
    <property type="project" value="InterPro"/>
</dbReference>
<dbReference type="PROSITE" id="PS50867">
    <property type="entry name" value="PRE_SET"/>
    <property type="match status" value="1"/>
</dbReference>
<comment type="subcellular location">
    <subcellularLocation>
        <location evidence="1">Chromosome</location>
    </subcellularLocation>
</comment>
<feature type="domain" description="Pre-SET" evidence="10">
    <location>
        <begin position="458"/>
        <end position="520"/>
    </location>
</feature>
<evidence type="ECO:0000256" key="1">
    <source>
        <dbReference type="ARBA" id="ARBA00004286"/>
    </source>
</evidence>
<evidence type="ECO:0000256" key="4">
    <source>
        <dbReference type="ARBA" id="ARBA00022679"/>
    </source>
</evidence>
<feature type="region of interest" description="Disordered" evidence="8">
    <location>
        <begin position="176"/>
        <end position="336"/>
    </location>
</feature>
<dbReference type="Gene3D" id="2.170.270.10">
    <property type="entry name" value="SET domain"/>
    <property type="match status" value="1"/>
</dbReference>
<feature type="compositionally biased region" description="Polar residues" evidence="8">
    <location>
        <begin position="214"/>
        <end position="237"/>
    </location>
</feature>
<evidence type="ECO:0000256" key="8">
    <source>
        <dbReference type="SAM" id="MobiDB-lite"/>
    </source>
</evidence>
<feature type="compositionally biased region" description="Basic residues" evidence="8">
    <location>
        <begin position="197"/>
        <end position="213"/>
    </location>
</feature>
<dbReference type="PROSITE" id="PS50280">
    <property type="entry name" value="SET"/>
    <property type="match status" value="1"/>
</dbReference>